<gene>
    <name evidence="2" type="ORF">VW35_04490</name>
</gene>
<dbReference type="InterPro" id="IPR029069">
    <property type="entry name" value="HotDog_dom_sf"/>
</dbReference>
<evidence type="ECO:0000259" key="1">
    <source>
        <dbReference type="Pfam" id="PF09500"/>
    </source>
</evidence>
<accession>A0A0F5LBK5</accession>
<dbReference type="AlphaFoldDB" id="A0A0F5LBK5"/>
<keyword evidence="3" id="KW-1185">Reference proteome</keyword>
<proteinExistence type="predicted"/>
<dbReference type="InterPro" id="IPR012660">
    <property type="entry name" value="YiiD_C"/>
</dbReference>
<dbReference type="Gene3D" id="3.10.129.10">
    <property type="entry name" value="Hotdog Thioesterase"/>
    <property type="match status" value="1"/>
</dbReference>
<dbReference type="Pfam" id="PF09500">
    <property type="entry name" value="YiiD_C"/>
    <property type="match status" value="1"/>
</dbReference>
<evidence type="ECO:0000313" key="2">
    <source>
        <dbReference type="EMBL" id="KKB79771.1"/>
    </source>
</evidence>
<name>A0A0F5LBK5_9HYPH</name>
<feature type="domain" description="Thioesterase putative" evidence="1">
    <location>
        <begin position="4"/>
        <end position="144"/>
    </location>
</feature>
<sequence length="147" mass="15684">MNANALQRYLHTHIPLSSAMGVEVLEASVDRVRLAAPLAPNLNMHGTVFGGSGATLALLAAWSVVHLRLEAEGLASQLVIHHSTMDYLLPIHGSFAATASLEAVDTSDFFTKYRRKGRARLSLSAELTSENAIAGRFTGEFVAISAP</sequence>
<dbReference type="PATRIC" id="fig|361041.3.peg.205"/>
<evidence type="ECO:0000313" key="3">
    <source>
        <dbReference type="Proteomes" id="UP000033514"/>
    </source>
</evidence>
<protein>
    <submittedName>
        <fullName evidence="2">Thioesterase</fullName>
    </submittedName>
</protein>
<dbReference type="RefSeq" id="WP_046141842.1">
    <property type="nucleotide sequence ID" value="NZ_LAJG01000014.1"/>
</dbReference>
<organism evidence="2 3">
    <name type="scientific">Devosia soli</name>
    <dbReference type="NCBI Taxonomy" id="361041"/>
    <lineage>
        <taxon>Bacteria</taxon>
        <taxon>Pseudomonadati</taxon>
        <taxon>Pseudomonadota</taxon>
        <taxon>Alphaproteobacteria</taxon>
        <taxon>Hyphomicrobiales</taxon>
        <taxon>Devosiaceae</taxon>
        <taxon>Devosia</taxon>
    </lineage>
</organism>
<dbReference type="NCBIfam" id="TIGR02447">
    <property type="entry name" value="yiiD_Cterm"/>
    <property type="match status" value="1"/>
</dbReference>
<dbReference type="EMBL" id="LAJG01000014">
    <property type="protein sequence ID" value="KKB79771.1"/>
    <property type="molecule type" value="Genomic_DNA"/>
</dbReference>
<dbReference type="SUPFAM" id="SSF54637">
    <property type="entry name" value="Thioesterase/thiol ester dehydrase-isomerase"/>
    <property type="match status" value="1"/>
</dbReference>
<reference evidence="2 3" key="1">
    <citation type="submission" date="2015-03" db="EMBL/GenBank/DDBJ databases">
        <authorList>
            <person name="Hassan Y.I."/>
            <person name="Lepp D."/>
            <person name="Zhou T."/>
        </authorList>
    </citation>
    <scope>NUCLEOTIDE SEQUENCE [LARGE SCALE GENOMIC DNA]</scope>
    <source>
        <strain evidence="2 3">GH2-10</strain>
    </source>
</reference>
<dbReference type="Proteomes" id="UP000033514">
    <property type="component" value="Unassembled WGS sequence"/>
</dbReference>
<comment type="caution">
    <text evidence="2">The sequence shown here is derived from an EMBL/GenBank/DDBJ whole genome shotgun (WGS) entry which is preliminary data.</text>
</comment>
<dbReference type="OrthoDB" id="572024at2"/>
<dbReference type="STRING" id="361041.VW35_04490"/>